<dbReference type="InterPro" id="IPR003439">
    <property type="entry name" value="ABC_transporter-like_ATP-bd"/>
</dbReference>
<dbReference type="InterPro" id="IPR017871">
    <property type="entry name" value="ABC_transporter-like_CS"/>
</dbReference>
<dbReference type="GO" id="GO:0005524">
    <property type="term" value="F:ATP binding"/>
    <property type="evidence" value="ECO:0007669"/>
    <property type="project" value="UniProtKB-KW"/>
</dbReference>
<evidence type="ECO:0000256" key="5">
    <source>
        <dbReference type="ARBA" id="ARBA00022840"/>
    </source>
</evidence>
<evidence type="ECO:0000256" key="4">
    <source>
        <dbReference type="ARBA" id="ARBA00022741"/>
    </source>
</evidence>
<dbReference type="EMBL" id="JADMKU010000001">
    <property type="protein sequence ID" value="MBR9649526.1"/>
    <property type="molecule type" value="Genomic_DNA"/>
</dbReference>
<reference evidence="7 8" key="1">
    <citation type="journal article" date="2021" name="Arch. Microbiol.">
        <title>Thalassobius aquimarinus sp. nov., isolated from the Sea of Japan seashore.</title>
        <authorList>
            <person name="Kurilenko V.V."/>
            <person name="Romanenko L.A."/>
            <person name="Chernysheva N.Y."/>
            <person name="Velansky P.V."/>
            <person name="Tekutyeva L.A."/>
            <person name="Isaeva M.P."/>
            <person name="Mikhailov V.V."/>
        </authorList>
    </citation>
    <scope>NUCLEOTIDE SEQUENCE [LARGE SCALE GENOMIC DNA]</scope>
    <source>
        <strain evidence="7 8">KMM 8518</strain>
    </source>
</reference>
<dbReference type="InterPro" id="IPR050763">
    <property type="entry name" value="ABC_transporter_ATP-binding"/>
</dbReference>
<comment type="similarity">
    <text evidence="1">Belongs to the ABC transporter superfamily.</text>
</comment>
<sequence>MVSWLSAEGLSVRRGGRTLMGPVSFDLTGDGIAVVMGPNGAGKTTLLRALHGLERRRGDVRWGDAGLAAGRNQAFVFQSPVLMRRTVLDCIAFPLRLDGVARAEARARAEVQATRVGLRVDLGGAVEDISGGEKQKMAMARALIRDPGIMFLDEPCANLDGRSTCEIEDILTQIRDSGTRIMMSTHDIGQARRLAGEVLFLHQGKLEEQGIGDTFFDAPKSKAATAYLRGDILL</sequence>
<dbReference type="InterPro" id="IPR003593">
    <property type="entry name" value="AAA+_ATPase"/>
</dbReference>
<accession>A0ABS5HL13</accession>
<dbReference type="Pfam" id="PF00005">
    <property type="entry name" value="ABC_tran"/>
    <property type="match status" value="1"/>
</dbReference>
<dbReference type="InterPro" id="IPR027417">
    <property type="entry name" value="P-loop_NTPase"/>
</dbReference>
<feature type="domain" description="ABC transporter" evidence="6">
    <location>
        <begin position="5"/>
        <end position="228"/>
    </location>
</feature>
<evidence type="ECO:0000259" key="6">
    <source>
        <dbReference type="PROSITE" id="PS50893"/>
    </source>
</evidence>
<keyword evidence="5 7" id="KW-0067">ATP-binding</keyword>
<keyword evidence="2" id="KW-0813">Transport</keyword>
<keyword evidence="8" id="KW-1185">Reference proteome</keyword>
<dbReference type="PANTHER" id="PTHR42711">
    <property type="entry name" value="ABC TRANSPORTER ATP-BINDING PROTEIN"/>
    <property type="match status" value="1"/>
</dbReference>
<evidence type="ECO:0000313" key="7">
    <source>
        <dbReference type="EMBL" id="MBR9649526.1"/>
    </source>
</evidence>
<keyword evidence="4" id="KW-0547">Nucleotide-binding</keyword>
<proteinExistence type="inferred from homology"/>
<dbReference type="Gene3D" id="3.40.50.300">
    <property type="entry name" value="P-loop containing nucleotide triphosphate hydrolases"/>
    <property type="match status" value="1"/>
</dbReference>
<dbReference type="Proteomes" id="UP001195941">
    <property type="component" value="Unassembled WGS sequence"/>
</dbReference>
<dbReference type="SMART" id="SM00382">
    <property type="entry name" value="AAA"/>
    <property type="match status" value="1"/>
</dbReference>
<evidence type="ECO:0000313" key="8">
    <source>
        <dbReference type="Proteomes" id="UP001195941"/>
    </source>
</evidence>
<gene>
    <name evidence="7" type="ORF">IT775_00120</name>
</gene>
<evidence type="ECO:0000256" key="3">
    <source>
        <dbReference type="ARBA" id="ARBA00022458"/>
    </source>
</evidence>
<dbReference type="PROSITE" id="PS00211">
    <property type="entry name" value="ABC_TRANSPORTER_1"/>
    <property type="match status" value="1"/>
</dbReference>
<evidence type="ECO:0000256" key="1">
    <source>
        <dbReference type="ARBA" id="ARBA00005417"/>
    </source>
</evidence>
<dbReference type="SUPFAM" id="SSF52540">
    <property type="entry name" value="P-loop containing nucleoside triphosphate hydrolases"/>
    <property type="match status" value="1"/>
</dbReference>
<dbReference type="PROSITE" id="PS50893">
    <property type="entry name" value="ABC_TRANSPORTER_2"/>
    <property type="match status" value="1"/>
</dbReference>
<organism evidence="7 8">
    <name type="scientific">Thalassovita aquimarina</name>
    <dbReference type="NCBI Taxonomy" id="2785917"/>
    <lineage>
        <taxon>Bacteria</taxon>
        <taxon>Pseudomonadati</taxon>
        <taxon>Pseudomonadota</taxon>
        <taxon>Alphaproteobacteria</taxon>
        <taxon>Rhodobacterales</taxon>
        <taxon>Roseobacteraceae</taxon>
        <taxon>Thalassovita</taxon>
    </lineage>
</organism>
<protein>
    <submittedName>
        <fullName evidence="7">ATP-binding cassette domain-containing protein</fullName>
    </submittedName>
</protein>
<comment type="caution">
    <text evidence="7">The sequence shown here is derived from an EMBL/GenBank/DDBJ whole genome shotgun (WGS) entry which is preliminary data.</text>
</comment>
<keyword evidence="3" id="KW-0536">Nodulation</keyword>
<evidence type="ECO:0000256" key="2">
    <source>
        <dbReference type="ARBA" id="ARBA00022448"/>
    </source>
</evidence>
<name>A0ABS5HL13_9RHOB</name>
<dbReference type="RefSeq" id="WP_212699041.1">
    <property type="nucleotide sequence ID" value="NZ_JADMKU010000001.1"/>
</dbReference>
<dbReference type="PANTHER" id="PTHR42711:SF5">
    <property type="entry name" value="ABC TRANSPORTER ATP-BINDING PROTEIN NATA"/>
    <property type="match status" value="1"/>
</dbReference>